<feature type="domain" description="F-box associated beta-propeller type 1" evidence="1">
    <location>
        <begin position="4"/>
        <end position="257"/>
    </location>
</feature>
<protein>
    <recommendedName>
        <fullName evidence="1">F-box associated beta-propeller type 1 domain-containing protein</fullName>
    </recommendedName>
</protein>
<dbReference type="InterPro" id="IPR011043">
    <property type="entry name" value="Gal_Oxase/kelch_b-propeller"/>
</dbReference>
<dbReference type="OrthoDB" id="610337at2759"/>
<dbReference type="EMBL" id="JAMYWD010000002">
    <property type="protein sequence ID" value="KAJ4977640.1"/>
    <property type="molecule type" value="Genomic_DNA"/>
</dbReference>
<evidence type="ECO:0000259" key="1">
    <source>
        <dbReference type="Pfam" id="PF07734"/>
    </source>
</evidence>
<dbReference type="InterPro" id="IPR050796">
    <property type="entry name" value="SCF_F-box_component"/>
</dbReference>
<dbReference type="Pfam" id="PF07734">
    <property type="entry name" value="FBA_1"/>
    <property type="match status" value="1"/>
</dbReference>
<accession>A0A9Q0QZR7</accession>
<dbReference type="PANTHER" id="PTHR31672">
    <property type="entry name" value="BNACNNG10540D PROTEIN"/>
    <property type="match status" value="1"/>
</dbReference>
<evidence type="ECO:0000313" key="2">
    <source>
        <dbReference type="EMBL" id="KAJ4977640.1"/>
    </source>
</evidence>
<keyword evidence="3" id="KW-1185">Reference proteome</keyword>
<dbReference type="NCBIfam" id="TIGR01640">
    <property type="entry name" value="F_box_assoc_1"/>
    <property type="match status" value="1"/>
</dbReference>
<gene>
    <name evidence="2" type="ORF">NE237_008420</name>
</gene>
<name>A0A9Q0QZR7_9MAGN</name>
<dbReference type="InterPro" id="IPR017451">
    <property type="entry name" value="F-box-assoc_interact_dom"/>
</dbReference>
<comment type="caution">
    <text evidence="2">The sequence shown here is derived from an EMBL/GenBank/DDBJ whole genome shotgun (WGS) entry which is preliminary data.</text>
</comment>
<organism evidence="2 3">
    <name type="scientific">Protea cynaroides</name>
    <dbReference type="NCBI Taxonomy" id="273540"/>
    <lineage>
        <taxon>Eukaryota</taxon>
        <taxon>Viridiplantae</taxon>
        <taxon>Streptophyta</taxon>
        <taxon>Embryophyta</taxon>
        <taxon>Tracheophyta</taxon>
        <taxon>Spermatophyta</taxon>
        <taxon>Magnoliopsida</taxon>
        <taxon>Proteales</taxon>
        <taxon>Proteaceae</taxon>
        <taxon>Protea</taxon>
    </lineage>
</organism>
<dbReference type="InterPro" id="IPR006527">
    <property type="entry name" value="F-box-assoc_dom_typ1"/>
</dbReference>
<dbReference type="Proteomes" id="UP001141806">
    <property type="component" value="Unassembled WGS sequence"/>
</dbReference>
<proteinExistence type="predicted"/>
<dbReference type="AlphaFoldDB" id="A0A9Q0QZR7"/>
<evidence type="ECO:0000313" key="3">
    <source>
        <dbReference type="Proteomes" id="UP001141806"/>
    </source>
</evidence>
<reference evidence="2" key="1">
    <citation type="journal article" date="2023" name="Plant J.">
        <title>The genome of the king protea, Protea cynaroides.</title>
        <authorList>
            <person name="Chang J."/>
            <person name="Duong T.A."/>
            <person name="Schoeman C."/>
            <person name="Ma X."/>
            <person name="Roodt D."/>
            <person name="Barker N."/>
            <person name="Li Z."/>
            <person name="Van de Peer Y."/>
            <person name="Mizrachi E."/>
        </authorList>
    </citation>
    <scope>NUCLEOTIDE SEQUENCE</scope>
    <source>
        <tissue evidence="2">Young leaves</tissue>
    </source>
</reference>
<dbReference type="SUPFAM" id="SSF50965">
    <property type="entry name" value="Galactose oxidase, central domain"/>
    <property type="match status" value="1"/>
</dbReference>
<dbReference type="PANTHER" id="PTHR31672:SF13">
    <property type="entry name" value="F-BOX PROTEIN CPR30-LIKE"/>
    <property type="match status" value="1"/>
</dbReference>
<sequence>MDLRIVGSCNGLLCLNDVNWNYLYLLNPATKEYKRLTYPTYDVCFTWSIFGFGYNPKTDEYKVVMISYYRIEQSIHGDVYVYTLGTNPSWRSIGPMECYIGYPGHALINGAIHWMASDTAGFTMVLISFDFRDEKFRELSLPEIFRQKGIKYHLKLVELGGFLSLYCHKDERNFEIWVMKNYGDEHSWTKVFSVAHPDLSQFWGSFRPLVILKKDEVLCGSDFELFIIDVVKNKIQILHSGEWYDSGIEMYFESLVSLRADGGTDLGKQERREREGERLALEATNACQKAFVTNRVFFGI</sequence>